<organism evidence="1 2">
    <name type="scientific">Nocardia africana</name>
    <dbReference type="NCBI Taxonomy" id="134964"/>
    <lineage>
        <taxon>Bacteria</taxon>
        <taxon>Bacillati</taxon>
        <taxon>Actinomycetota</taxon>
        <taxon>Actinomycetes</taxon>
        <taxon>Mycobacteriales</taxon>
        <taxon>Nocardiaceae</taxon>
        <taxon>Nocardia</taxon>
    </lineage>
</organism>
<dbReference type="RefSeq" id="WP_387255849.1">
    <property type="nucleotide sequence ID" value="NZ_JBIALX010000025.1"/>
</dbReference>
<dbReference type="EMBL" id="JBIALX010000025">
    <property type="protein sequence ID" value="MFF0458340.1"/>
    <property type="molecule type" value="Genomic_DNA"/>
</dbReference>
<accession>A0ABW6NT80</accession>
<dbReference type="SMART" id="SM00855">
    <property type="entry name" value="PGAM"/>
    <property type="match status" value="1"/>
</dbReference>
<dbReference type="InterPro" id="IPR013078">
    <property type="entry name" value="His_Pase_superF_clade-1"/>
</dbReference>
<keyword evidence="2" id="KW-1185">Reference proteome</keyword>
<protein>
    <submittedName>
        <fullName evidence="1">Histidine phosphatase family protein</fullName>
    </submittedName>
</protein>
<dbReference type="Gene3D" id="3.40.50.1240">
    <property type="entry name" value="Phosphoglycerate mutase-like"/>
    <property type="match status" value="1"/>
</dbReference>
<gene>
    <name evidence="1" type="ORF">ACFYTH_33705</name>
</gene>
<evidence type="ECO:0000313" key="1">
    <source>
        <dbReference type="EMBL" id="MFF0458340.1"/>
    </source>
</evidence>
<reference evidence="1 2" key="1">
    <citation type="submission" date="2024-10" db="EMBL/GenBank/DDBJ databases">
        <title>The Natural Products Discovery Center: Release of the First 8490 Sequenced Strains for Exploring Actinobacteria Biosynthetic Diversity.</title>
        <authorList>
            <person name="Kalkreuter E."/>
            <person name="Kautsar S.A."/>
            <person name="Yang D."/>
            <person name="Bader C.D."/>
            <person name="Teijaro C.N."/>
            <person name="Fluegel L."/>
            <person name="Davis C.M."/>
            <person name="Simpson J.R."/>
            <person name="Lauterbach L."/>
            <person name="Steele A.D."/>
            <person name="Gui C."/>
            <person name="Meng S."/>
            <person name="Li G."/>
            <person name="Viehrig K."/>
            <person name="Ye F."/>
            <person name="Su P."/>
            <person name="Kiefer A.F."/>
            <person name="Nichols A."/>
            <person name="Cepeda A.J."/>
            <person name="Yan W."/>
            <person name="Fan B."/>
            <person name="Jiang Y."/>
            <person name="Adhikari A."/>
            <person name="Zheng C.-J."/>
            <person name="Schuster L."/>
            <person name="Cowan T.M."/>
            <person name="Smanski M.J."/>
            <person name="Chevrette M.G."/>
            <person name="De Carvalho L.P.S."/>
            <person name="Shen B."/>
        </authorList>
    </citation>
    <scope>NUCLEOTIDE SEQUENCE [LARGE SCALE GENOMIC DNA]</scope>
    <source>
        <strain evidence="1 2">NPDC004550</strain>
    </source>
</reference>
<sequence>MTTLEGRTEYRQTSFRPSAGSTELLLIRHGESIPADPCRPFPLVAGQGDPELAPQGRWHAERVAERLAIERIDAVYVTTLRRTAQTAAPLAARLGLTAHVEGDLREVHLGIWEGGLFRKMVAEDHPVAQRMHAEERWDVIPGAEPAANFAERVRKAVERLADEHPDQRLAVFTHGGVIGQVLSLASGSRPFAFSGADNGSISHIVVTRESWVVRRFNDTAHLAPTTSRSAAPLS</sequence>
<dbReference type="SUPFAM" id="SSF53254">
    <property type="entry name" value="Phosphoglycerate mutase-like"/>
    <property type="match status" value="1"/>
</dbReference>
<dbReference type="CDD" id="cd07067">
    <property type="entry name" value="HP_PGM_like"/>
    <property type="match status" value="1"/>
</dbReference>
<dbReference type="Proteomes" id="UP001601521">
    <property type="component" value="Unassembled WGS sequence"/>
</dbReference>
<name>A0ABW6NT80_9NOCA</name>
<dbReference type="PANTHER" id="PTHR48100:SF44">
    <property type="entry name" value="PHOSPHATASE C1620.13-RELATED"/>
    <property type="match status" value="1"/>
</dbReference>
<dbReference type="InterPro" id="IPR050275">
    <property type="entry name" value="PGM_Phosphatase"/>
</dbReference>
<proteinExistence type="predicted"/>
<dbReference type="InterPro" id="IPR029033">
    <property type="entry name" value="His_PPase_superfam"/>
</dbReference>
<dbReference type="PANTHER" id="PTHR48100">
    <property type="entry name" value="BROAD-SPECIFICITY PHOSPHATASE YOR283W-RELATED"/>
    <property type="match status" value="1"/>
</dbReference>
<comment type="caution">
    <text evidence="1">The sequence shown here is derived from an EMBL/GenBank/DDBJ whole genome shotgun (WGS) entry which is preliminary data.</text>
</comment>
<evidence type="ECO:0000313" key="2">
    <source>
        <dbReference type="Proteomes" id="UP001601521"/>
    </source>
</evidence>
<dbReference type="Pfam" id="PF00300">
    <property type="entry name" value="His_Phos_1"/>
    <property type="match status" value="1"/>
</dbReference>